<accession>A0A1V8ZXV5</accession>
<organism evidence="2 3">
    <name type="scientific">Saccharomonospora piscinae</name>
    <dbReference type="NCBI Taxonomy" id="687388"/>
    <lineage>
        <taxon>Bacteria</taxon>
        <taxon>Bacillati</taxon>
        <taxon>Actinomycetota</taxon>
        <taxon>Actinomycetes</taxon>
        <taxon>Pseudonocardiales</taxon>
        <taxon>Pseudonocardiaceae</taxon>
        <taxon>Saccharomonospora</taxon>
    </lineage>
</organism>
<dbReference type="RefSeq" id="WP_081195477.1">
    <property type="nucleotide sequence ID" value="NZ_MWIH01000009.1"/>
</dbReference>
<protein>
    <recommendedName>
        <fullName evidence="4">PE domain-containing protein</fullName>
    </recommendedName>
</protein>
<proteinExistence type="predicted"/>
<evidence type="ECO:0000313" key="2">
    <source>
        <dbReference type="EMBL" id="OQO89777.1"/>
    </source>
</evidence>
<dbReference type="STRING" id="1962155.B1813_22405"/>
<name>A0A1V8ZXV5_SACPI</name>
<keyword evidence="1" id="KW-0175">Coiled coil</keyword>
<feature type="coiled-coil region" evidence="1">
    <location>
        <begin position="114"/>
        <end position="141"/>
    </location>
</feature>
<gene>
    <name evidence="2" type="ORF">B1813_22405</name>
</gene>
<dbReference type="AlphaFoldDB" id="A0A1V8ZXV5"/>
<comment type="caution">
    <text evidence="2">The sequence shown here is derived from an EMBL/GenBank/DDBJ whole genome shotgun (WGS) entry which is preliminary data.</text>
</comment>
<sequence>MTELRDVNQGAGATVGGAMFGSGGSMSAEAMKNVSRSANELVASAKSGGFRVTKEAADPIIRTLEEFLNDIDGIEQELTAFDQAPPLGDHDYGKRVAQHMWDAANGDRSARSAVQQLREVLEKSRDALLFASNQYQAQEDEASSSFKGVGS</sequence>
<evidence type="ECO:0000313" key="3">
    <source>
        <dbReference type="Proteomes" id="UP000192591"/>
    </source>
</evidence>
<dbReference type="EMBL" id="MWIH01000009">
    <property type="protein sequence ID" value="OQO89777.1"/>
    <property type="molecule type" value="Genomic_DNA"/>
</dbReference>
<keyword evidence="3" id="KW-1185">Reference proteome</keyword>
<evidence type="ECO:0000256" key="1">
    <source>
        <dbReference type="SAM" id="Coils"/>
    </source>
</evidence>
<dbReference type="Proteomes" id="UP000192591">
    <property type="component" value="Unassembled WGS sequence"/>
</dbReference>
<reference evidence="2 3" key="1">
    <citation type="submission" date="2017-02" db="EMBL/GenBank/DDBJ databases">
        <title>Draft genome of Saccharomonospora sp. 154.</title>
        <authorList>
            <person name="Alonso-Carmona G.S."/>
            <person name="De La Haba R."/>
            <person name="Vera-Gargallo B."/>
            <person name="Sandoval-Trujillo A.H."/>
            <person name="Ramirez-Duran N."/>
            <person name="Ventosa A."/>
        </authorList>
    </citation>
    <scope>NUCLEOTIDE SEQUENCE [LARGE SCALE GENOMIC DNA]</scope>
    <source>
        <strain evidence="2 3">LRS4.154</strain>
    </source>
</reference>
<evidence type="ECO:0008006" key="4">
    <source>
        <dbReference type="Google" id="ProtNLM"/>
    </source>
</evidence>